<keyword evidence="2" id="KW-1185">Reference proteome</keyword>
<accession>A0ACC0FVV2</accession>
<organism evidence="1 2">
    <name type="scientific">Camellia lanceoleosa</name>
    <dbReference type="NCBI Taxonomy" id="1840588"/>
    <lineage>
        <taxon>Eukaryota</taxon>
        <taxon>Viridiplantae</taxon>
        <taxon>Streptophyta</taxon>
        <taxon>Embryophyta</taxon>
        <taxon>Tracheophyta</taxon>
        <taxon>Spermatophyta</taxon>
        <taxon>Magnoliopsida</taxon>
        <taxon>eudicotyledons</taxon>
        <taxon>Gunneridae</taxon>
        <taxon>Pentapetalae</taxon>
        <taxon>asterids</taxon>
        <taxon>Ericales</taxon>
        <taxon>Theaceae</taxon>
        <taxon>Camellia</taxon>
    </lineage>
</organism>
<comment type="caution">
    <text evidence="1">The sequence shown here is derived from an EMBL/GenBank/DDBJ whole genome shotgun (WGS) entry which is preliminary data.</text>
</comment>
<protein>
    <submittedName>
        <fullName evidence="1">Uncharacterized protein</fullName>
    </submittedName>
</protein>
<dbReference type="Proteomes" id="UP001060215">
    <property type="component" value="Chromosome 13"/>
</dbReference>
<evidence type="ECO:0000313" key="1">
    <source>
        <dbReference type="EMBL" id="KAI7992508.1"/>
    </source>
</evidence>
<evidence type="ECO:0000313" key="2">
    <source>
        <dbReference type="Proteomes" id="UP001060215"/>
    </source>
</evidence>
<dbReference type="EMBL" id="CM045770">
    <property type="protein sequence ID" value="KAI7992508.1"/>
    <property type="molecule type" value="Genomic_DNA"/>
</dbReference>
<proteinExistence type="predicted"/>
<name>A0ACC0FVV2_9ERIC</name>
<gene>
    <name evidence="1" type="ORF">LOK49_LG12G02969</name>
</gene>
<sequence length="71" mass="7917">MEILMEVKSALKKQHGKVSSSLDSKEDDSISSTISCDEECIRDKTEQEQGQDSATEEFEKNDAQFSDSAKL</sequence>
<reference evidence="1 2" key="1">
    <citation type="journal article" date="2022" name="Plant J.">
        <title>Chromosome-level genome of Camellia lanceoleosa provides a valuable resource for understanding genome evolution and self-incompatibility.</title>
        <authorList>
            <person name="Gong W."/>
            <person name="Xiao S."/>
            <person name="Wang L."/>
            <person name="Liao Z."/>
            <person name="Chang Y."/>
            <person name="Mo W."/>
            <person name="Hu G."/>
            <person name="Li W."/>
            <person name="Zhao G."/>
            <person name="Zhu H."/>
            <person name="Hu X."/>
            <person name="Ji K."/>
            <person name="Xiang X."/>
            <person name="Song Q."/>
            <person name="Yuan D."/>
            <person name="Jin S."/>
            <person name="Zhang L."/>
        </authorList>
    </citation>
    <scope>NUCLEOTIDE SEQUENCE [LARGE SCALE GENOMIC DNA]</scope>
    <source>
        <strain evidence="1">SQ_2022a</strain>
    </source>
</reference>